<comment type="caution">
    <text evidence="3">The sequence shown here is derived from an EMBL/GenBank/DDBJ whole genome shotgun (WGS) entry which is preliminary data.</text>
</comment>
<dbReference type="PATRIC" id="fig|1292037.4.peg.1256"/>
<dbReference type="AlphaFoldDB" id="R1IA37"/>
<keyword evidence="2" id="KW-0472">Membrane</keyword>
<keyword evidence="2" id="KW-1133">Transmembrane helix</keyword>
<keyword evidence="2" id="KW-0812">Transmembrane</keyword>
<feature type="transmembrane region" description="Helical" evidence="2">
    <location>
        <begin position="406"/>
        <end position="437"/>
    </location>
</feature>
<evidence type="ECO:0000313" key="4">
    <source>
        <dbReference type="Proteomes" id="UP000014139"/>
    </source>
</evidence>
<keyword evidence="4" id="KW-1185">Reference proteome</keyword>
<dbReference type="EMBL" id="AOUO01000068">
    <property type="protein sequence ID" value="EOD69391.1"/>
    <property type="molecule type" value="Genomic_DNA"/>
</dbReference>
<evidence type="ECO:0000256" key="2">
    <source>
        <dbReference type="SAM" id="Phobius"/>
    </source>
</evidence>
<feature type="transmembrane region" description="Helical" evidence="2">
    <location>
        <begin position="228"/>
        <end position="249"/>
    </location>
</feature>
<name>R1IA37_9PSEU</name>
<protein>
    <submittedName>
        <fullName evidence="3">Uncharacterized protein</fullName>
    </submittedName>
</protein>
<dbReference type="Proteomes" id="UP000014139">
    <property type="component" value="Unassembled WGS sequence"/>
</dbReference>
<reference evidence="3 4" key="1">
    <citation type="submission" date="2013-02" db="EMBL/GenBank/DDBJ databases">
        <title>Draft genome sequence of Amycolatopsis vancoresmycina strain DSM 44592T.</title>
        <authorList>
            <person name="Kumar S."/>
            <person name="Kaur N."/>
            <person name="Kaur C."/>
            <person name="Raghava G.P.S."/>
            <person name="Mayilraj S."/>
        </authorList>
    </citation>
    <scope>NUCLEOTIDE SEQUENCE [LARGE SCALE GENOMIC DNA]</scope>
    <source>
        <strain evidence="3 4">DSM 44592</strain>
    </source>
</reference>
<evidence type="ECO:0000313" key="3">
    <source>
        <dbReference type="EMBL" id="EOD69391.1"/>
    </source>
</evidence>
<dbReference type="RefSeq" id="WP_003063339.1">
    <property type="nucleotide sequence ID" value="NZ_AOUO01000068.1"/>
</dbReference>
<dbReference type="OrthoDB" id="4501073at2"/>
<proteinExistence type="predicted"/>
<organism evidence="3 4">
    <name type="scientific">Amycolatopsis vancoresmycina DSM 44592</name>
    <dbReference type="NCBI Taxonomy" id="1292037"/>
    <lineage>
        <taxon>Bacteria</taxon>
        <taxon>Bacillati</taxon>
        <taxon>Actinomycetota</taxon>
        <taxon>Actinomycetes</taxon>
        <taxon>Pseudonocardiales</taxon>
        <taxon>Pseudonocardiaceae</taxon>
        <taxon>Amycolatopsis</taxon>
    </lineage>
</organism>
<gene>
    <name evidence="3" type="ORF">H480_06441</name>
</gene>
<feature type="region of interest" description="Disordered" evidence="1">
    <location>
        <begin position="678"/>
        <end position="712"/>
    </location>
</feature>
<feature type="compositionally biased region" description="Basic and acidic residues" evidence="1">
    <location>
        <begin position="678"/>
        <end position="690"/>
    </location>
</feature>
<feature type="transmembrane region" description="Helical" evidence="2">
    <location>
        <begin position="255"/>
        <end position="275"/>
    </location>
</feature>
<dbReference type="eggNOG" id="ENOG502Z92A">
    <property type="taxonomic scope" value="Bacteria"/>
</dbReference>
<sequence length="712" mass="80222">MSEFHNANHAADDAHVEQQIGAIYGGTFHRNETTYNINPSDPPERRFDVGRERLKGGMPRLAESLFRELVEQGRDSTVLAYYYALSILSDRSLSEVTDDIHTRFWAAGQMARRFAHDEWRGAMDVVGQLMSCVWRQEMGDSPDSPDLEKATANFHQLHPERQAEIRSHLALILGGALQDTLDAEDAHRIRTERLEHDRVGRAWKFFEPDPAQPRFFVPARTAIPSNEWVKAAFAGVGVLLGIFAFLDGFSTGRPAIGVIALLVMVTGFAVAIWAGREQELGTRRLTALDREHGIPLQFQPAASPGHWVRTDFVTQIHKLVELRFWAARPNPQGSWVEDTRGICEYYKWRFVALYGNAQVDAAAVNWLIRWHARRVAAEWRNGTLFAYRDEVRPAPSVLFAHRAGMVVAAAGALIMLAGYGGFAGAGLFLGIGGYFAVKQGLHILVAQQFQTEENERGQRLLREEEQAYTSWLQVLADRPDDAEMARWLDLDKAYLKTEALRRCALTNRDLVAHVTLTEGAANARRARVLGGPMRYSRYVILVFLLTRSGVREIEVDLDFLKANVHDERRTSFRYDALAAARVAEVGVRYAAGWRYEILNGDSQVLMQSQSLRKRAFRLTLVSGEKISVVAEGFEGLTDENLENEAMLQRMAMESSGIAGALHVLEAVSAEGRDWITREQERRRRRSEDWRRRNHGPDLLGSEGYRTGAAPIT</sequence>
<evidence type="ECO:0000256" key="1">
    <source>
        <dbReference type="SAM" id="MobiDB-lite"/>
    </source>
</evidence>
<accession>R1IA37</accession>